<dbReference type="BioCyc" id="SESP1179773:BN6_RS10775-MONOMER"/>
<dbReference type="AlphaFoldDB" id="K0JXT9"/>
<evidence type="ECO:0000259" key="1">
    <source>
        <dbReference type="Pfam" id="PF21837"/>
    </source>
</evidence>
<dbReference type="InterPro" id="IPR054191">
    <property type="entry name" value="DUF6896"/>
</dbReference>
<name>K0JXT9_SACES</name>
<dbReference type="KEGG" id="sesp:BN6_22130"/>
<proteinExistence type="predicted"/>
<dbReference type="HOGENOM" id="CLU_1320138_0_0_11"/>
<dbReference type="OrthoDB" id="3371683at2"/>
<protein>
    <recommendedName>
        <fullName evidence="1">DUF6896 domain-containing protein</fullName>
    </recommendedName>
</protein>
<accession>K0JXT9</accession>
<feature type="domain" description="DUF6896" evidence="1">
    <location>
        <begin position="95"/>
        <end position="184"/>
    </location>
</feature>
<dbReference type="RefSeq" id="WP_015099646.1">
    <property type="nucleotide sequence ID" value="NC_019673.1"/>
</dbReference>
<evidence type="ECO:0000313" key="2">
    <source>
        <dbReference type="EMBL" id="CCH29534.1"/>
    </source>
</evidence>
<organism evidence="2 3">
    <name type="scientific">Saccharothrix espanaensis (strain ATCC 51144 / DSM 44229 / JCM 9112 / NBRC 15066 / NRRL 15764)</name>
    <dbReference type="NCBI Taxonomy" id="1179773"/>
    <lineage>
        <taxon>Bacteria</taxon>
        <taxon>Bacillati</taxon>
        <taxon>Actinomycetota</taxon>
        <taxon>Actinomycetes</taxon>
        <taxon>Pseudonocardiales</taxon>
        <taxon>Pseudonocardiaceae</taxon>
        <taxon>Saccharothrix</taxon>
    </lineage>
</organism>
<dbReference type="STRING" id="1179773.BN6_22130"/>
<dbReference type="Pfam" id="PF21837">
    <property type="entry name" value="DUF6896"/>
    <property type="match status" value="1"/>
</dbReference>
<evidence type="ECO:0000313" key="3">
    <source>
        <dbReference type="Proteomes" id="UP000006281"/>
    </source>
</evidence>
<sequence>MPPSHPEPEAWSGDLPAPDVVARSVVRGRRATFAFSPQAEWAQVLAAAEGLRAGLPGDLLVIASPGTGSGRPPALVVVRLIDEAEAGRLRDRLHALVAEFRELAHRLAAPFRRHVEPAYDQEDCYPDELEVDGETWSLHIHGEHCLFTGLRSGTDIEVHTEHPDAIDPGFLLRYAESTGRHPEVRAACQEGFHDLARLLDLCQVRTGA</sequence>
<dbReference type="EMBL" id="HE804045">
    <property type="protein sequence ID" value="CCH29534.1"/>
    <property type="molecule type" value="Genomic_DNA"/>
</dbReference>
<gene>
    <name evidence="2" type="ordered locus">BN6_22130</name>
</gene>
<keyword evidence="3" id="KW-1185">Reference proteome</keyword>
<dbReference type="eggNOG" id="ENOG503233H">
    <property type="taxonomic scope" value="Bacteria"/>
</dbReference>
<reference evidence="2 3" key="1">
    <citation type="journal article" date="2012" name="BMC Genomics">
        <title>Complete genome sequence of Saccharothrix espanaensis DSM 44229T and comparison to the other completely sequenced Pseudonocardiaceae.</title>
        <authorList>
            <person name="Strobel T."/>
            <person name="Al-Dilaimi A."/>
            <person name="Blom J."/>
            <person name="Gessner A."/>
            <person name="Kalinowski J."/>
            <person name="Luzhetska M."/>
            <person name="Puhler A."/>
            <person name="Szczepanowski R."/>
            <person name="Bechthold A."/>
            <person name="Ruckert C."/>
        </authorList>
    </citation>
    <scope>NUCLEOTIDE SEQUENCE [LARGE SCALE GENOMIC DNA]</scope>
    <source>
        <strain evidence="3">ATCC 51144 / DSM 44229 / JCM 9112 / NBRC 15066 / NRRL 15764</strain>
    </source>
</reference>
<dbReference type="PATRIC" id="fig|1179773.3.peg.2204"/>
<dbReference type="Proteomes" id="UP000006281">
    <property type="component" value="Chromosome"/>
</dbReference>